<feature type="compositionally biased region" description="Basic and acidic residues" evidence="1">
    <location>
        <begin position="19"/>
        <end position="37"/>
    </location>
</feature>
<keyword evidence="2" id="KW-0812">Transmembrane</keyword>
<gene>
    <name evidence="3" type="ORF">ACFQ44_05660</name>
</gene>
<protein>
    <submittedName>
        <fullName evidence="3">Leucine-rich repeat protein</fullName>
    </submittedName>
</protein>
<evidence type="ECO:0000256" key="1">
    <source>
        <dbReference type="SAM" id="MobiDB-lite"/>
    </source>
</evidence>
<evidence type="ECO:0000313" key="4">
    <source>
        <dbReference type="Proteomes" id="UP001597189"/>
    </source>
</evidence>
<feature type="region of interest" description="Disordered" evidence="1">
    <location>
        <begin position="648"/>
        <end position="750"/>
    </location>
</feature>
<keyword evidence="2" id="KW-0472">Membrane</keyword>
<dbReference type="PANTHER" id="PTHR45661">
    <property type="entry name" value="SURFACE ANTIGEN"/>
    <property type="match status" value="1"/>
</dbReference>
<dbReference type="Proteomes" id="UP001597189">
    <property type="component" value="Unassembled WGS sequence"/>
</dbReference>
<feature type="compositionally biased region" description="Low complexity" evidence="1">
    <location>
        <begin position="649"/>
        <end position="690"/>
    </location>
</feature>
<feature type="transmembrane region" description="Helical" evidence="2">
    <location>
        <begin position="801"/>
        <end position="819"/>
    </location>
</feature>
<accession>A0ABW4D554</accession>
<comment type="caution">
    <text evidence="3">The sequence shown here is derived from an EMBL/GenBank/DDBJ whole genome shotgun (WGS) entry which is preliminary data.</text>
</comment>
<evidence type="ECO:0000313" key="3">
    <source>
        <dbReference type="EMBL" id="MFD1455172.1"/>
    </source>
</evidence>
<dbReference type="InterPro" id="IPR026906">
    <property type="entry name" value="LRR_5"/>
</dbReference>
<evidence type="ECO:0000256" key="2">
    <source>
        <dbReference type="SAM" id="Phobius"/>
    </source>
</evidence>
<keyword evidence="2" id="KW-1133">Transmembrane helix</keyword>
<name>A0ABW4D554_9LACO</name>
<dbReference type="PANTHER" id="PTHR45661:SF3">
    <property type="entry name" value="IG-LIKE DOMAIN-CONTAINING PROTEIN"/>
    <property type="match status" value="1"/>
</dbReference>
<dbReference type="NCBIfam" id="TIGR01167">
    <property type="entry name" value="LPXTG_anchor"/>
    <property type="match status" value="1"/>
</dbReference>
<dbReference type="Pfam" id="PF13306">
    <property type="entry name" value="LRR_5"/>
    <property type="match status" value="2"/>
</dbReference>
<dbReference type="RefSeq" id="WP_382404263.1">
    <property type="nucleotide sequence ID" value="NZ_JBHTOD010000004.1"/>
</dbReference>
<dbReference type="InterPro" id="IPR032675">
    <property type="entry name" value="LRR_dom_sf"/>
</dbReference>
<feature type="compositionally biased region" description="Basic residues" evidence="1">
    <location>
        <begin position="691"/>
        <end position="709"/>
    </location>
</feature>
<sequence length="824" mass="88082">MGDEDAEKDQSTGTDEQSDDKVQVDTESQTDGKEKTPAEPVAPQNQGSSSSELNDDEKTTGSGEKISEQPDQSEVVKPTQPYQVKTADNDKKQTVPPVETTDEKTDQRKFVVADSQLFSSRLFLSRMNVPMAASLMADTVDTPSETPTTETDDNGLVYQKAANGDSYTIIGYTGSSSEVTIPDTFGSGWTWVTAIGDNAFAGKGLTSVTFGAHITSIGNGAFQDNSLTSVTLPDKLGVLGKQAFERNMLKSITFGENTTAWDISDEAFADNWLTSIKLPESITTIGQGAFIGNKIADVSFDTQLTTIGENAFAKESLTNLNLFSDNPKGLAIKTSAFADNPTLTNLTIGTGVISIGDRAFSNDYISNKLELPDSLQAIGESSFQGNQITDVKFGSRITSIGDYAFADNPFNVTDDNENALIIPDSVTNIGAYAFSRSNDNNPKEQIPKVKLGKSVKTIGVSAFKGVGLADTLSIPDSVTTIGESAFADNDLTNLELGSGVGQGVDENSIGDWAFSGNDLQTIVTAGELTKKSLGDNAFAQQQHLGPIAVEVNGNKLIGIRAAIESQLNSENSNPDQYIKLLKLMSFTFNNKPVTYDFLTDTLTLPTESSTLTLPQKYTESSIELTLTSGQTGTSTDHSGNYGVENLTLTWTPQSSGSGTSTTTPDTPTTPTDSETPVTPGTSTPTTSTTPKNKKSKSKSPKTKHPKTKSNKTTSKQPVGKPTRRTATQYPAQAQGHQVTATTRRPQSLSWHQLTTTRANGTSTPTTGWHYSQAQGIWVRSAGTLSRATSATLPQTREQPATGWQLVGLALLSGLSWFGLRRRHN</sequence>
<dbReference type="EMBL" id="JBHTOD010000004">
    <property type="protein sequence ID" value="MFD1455172.1"/>
    <property type="molecule type" value="Genomic_DNA"/>
</dbReference>
<feature type="compositionally biased region" description="Polar residues" evidence="1">
    <location>
        <begin position="724"/>
        <end position="750"/>
    </location>
</feature>
<feature type="region of interest" description="Disordered" evidence="1">
    <location>
        <begin position="1"/>
        <end position="106"/>
    </location>
</feature>
<reference evidence="4" key="1">
    <citation type="journal article" date="2019" name="Int. J. Syst. Evol. Microbiol.">
        <title>The Global Catalogue of Microorganisms (GCM) 10K type strain sequencing project: providing services to taxonomists for standard genome sequencing and annotation.</title>
        <authorList>
            <consortium name="The Broad Institute Genomics Platform"/>
            <consortium name="The Broad Institute Genome Sequencing Center for Infectious Disease"/>
            <person name="Wu L."/>
            <person name="Ma J."/>
        </authorList>
    </citation>
    <scope>NUCLEOTIDE SEQUENCE [LARGE SCALE GENOMIC DNA]</scope>
    <source>
        <strain evidence="4">CCM 8979</strain>
    </source>
</reference>
<dbReference type="SUPFAM" id="SSF52058">
    <property type="entry name" value="L domain-like"/>
    <property type="match status" value="1"/>
</dbReference>
<keyword evidence="4" id="KW-1185">Reference proteome</keyword>
<feature type="compositionally biased region" description="Polar residues" evidence="1">
    <location>
        <begin position="43"/>
        <end position="52"/>
    </location>
</feature>
<dbReference type="InterPro" id="IPR053139">
    <property type="entry name" value="Surface_bspA-like"/>
</dbReference>
<organism evidence="3 4">
    <name type="scientific">Levilactobacillus lanxiensis</name>
    <dbReference type="NCBI Taxonomy" id="2799568"/>
    <lineage>
        <taxon>Bacteria</taxon>
        <taxon>Bacillati</taxon>
        <taxon>Bacillota</taxon>
        <taxon>Bacilli</taxon>
        <taxon>Lactobacillales</taxon>
        <taxon>Lactobacillaceae</taxon>
        <taxon>Levilactobacillus</taxon>
    </lineage>
</organism>
<proteinExistence type="predicted"/>
<dbReference type="Gene3D" id="3.80.10.10">
    <property type="entry name" value="Ribonuclease Inhibitor"/>
    <property type="match status" value="3"/>
</dbReference>